<reference evidence="1 2" key="1">
    <citation type="submission" date="2015-07" db="EMBL/GenBank/DDBJ databases">
        <authorList>
            <consortium name="Pathogen Informatics"/>
        </authorList>
    </citation>
    <scope>NUCLEOTIDE SEQUENCE [LARGE SCALE GENOMIC DNA]</scope>
    <source>
        <strain evidence="1 2">A325</strain>
    </source>
</reference>
<dbReference type="Proteomes" id="UP000046067">
    <property type="component" value="Unassembled WGS sequence"/>
</dbReference>
<sequence length="41" mass="5004">MEPDVQIGAVDVPIKSVLPYQWVSHVFQQFRIEWLRFFKLR</sequence>
<evidence type="ECO:0000313" key="1">
    <source>
        <dbReference type="EMBL" id="CSC30454.1"/>
    </source>
</evidence>
<evidence type="ECO:0000313" key="2">
    <source>
        <dbReference type="Proteomes" id="UP000046067"/>
    </source>
</evidence>
<accession>A0A655Y6E2</accession>
<dbReference type="EMBL" id="CWQJ01000013">
    <property type="protein sequence ID" value="CSC30454.1"/>
    <property type="molecule type" value="Genomic_DNA"/>
</dbReference>
<gene>
    <name evidence="1" type="ORF">ERS013201_02303</name>
</gene>
<dbReference type="AlphaFoldDB" id="A0A655Y6E2"/>
<proteinExistence type="predicted"/>
<organism evidence="1 2">
    <name type="scientific">Vibrio cholerae</name>
    <dbReference type="NCBI Taxonomy" id="666"/>
    <lineage>
        <taxon>Bacteria</taxon>
        <taxon>Pseudomonadati</taxon>
        <taxon>Pseudomonadota</taxon>
        <taxon>Gammaproteobacteria</taxon>
        <taxon>Vibrionales</taxon>
        <taxon>Vibrionaceae</taxon>
        <taxon>Vibrio</taxon>
    </lineage>
</organism>
<name>A0A655Y6E2_VIBCL</name>
<protein>
    <submittedName>
        <fullName evidence="1">Uncharacterized protein</fullName>
    </submittedName>
</protein>